<feature type="region of interest" description="Disordered" evidence="1">
    <location>
        <begin position="1"/>
        <end position="80"/>
    </location>
</feature>
<dbReference type="RefSeq" id="WP_345632396.1">
    <property type="nucleotide sequence ID" value="NZ_BAABJQ010000013.1"/>
</dbReference>
<dbReference type="Proteomes" id="UP001501570">
    <property type="component" value="Unassembled WGS sequence"/>
</dbReference>
<reference evidence="3" key="1">
    <citation type="journal article" date="2019" name="Int. J. Syst. Evol. Microbiol.">
        <title>The Global Catalogue of Microorganisms (GCM) 10K type strain sequencing project: providing services to taxonomists for standard genome sequencing and annotation.</title>
        <authorList>
            <consortium name="The Broad Institute Genomics Platform"/>
            <consortium name="The Broad Institute Genome Sequencing Center for Infectious Disease"/>
            <person name="Wu L."/>
            <person name="Ma J."/>
        </authorList>
    </citation>
    <scope>NUCLEOTIDE SEQUENCE [LARGE SCALE GENOMIC DNA]</scope>
    <source>
        <strain evidence="3">JCM 18304</strain>
    </source>
</reference>
<protein>
    <submittedName>
        <fullName evidence="2">Uncharacterized protein</fullName>
    </submittedName>
</protein>
<evidence type="ECO:0000313" key="3">
    <source>
        <dbReference type="Proteomes" id="UP001501570"/>
    </source>
</evidence>
<sequence length="80" mass="8853">MSAQNNERHRARRKAEHLLPEEPSPGDRVSRAESFFIDPEFPTASPTDIPGPLLERRTPEGESPSPEPPDRPQSRGPEGG</sequence>
<comment type="caution">
    <text evidence="2">The sequence shown here is derived from an EMBL/GenBank/DDBJ whole genome shotgun (WGS) entry which is preliminary data.</text>
</comment>
<keyword evidence="3" id="KW-1185">Reference proteome</keyword>
<evidence type="ECO:0000313" key="2">
    <source>
        <dbReference type="EMBL" id="GAA5190034.1"/>
    </source>
</evidence>
<name>A0ABP9S0X6_9ACTN</name>
<organism evidence="2 3">
    <name type="scientific">Rugosimonospora acidiphila</name>
    <dbReference type="NCBI Taxonomy" id="556531"/>
    <lineage>
        <taxon>Bacteria</taxon>
        <taxon>Bacillati</taxon>
        <taxon>Actinomycetota</taxon>
        <taxon>Actinomycetes</taxon>
        <taxon>Micromonosporales</taxon>
        <taxon>Micromonosporaceae</taxon>
        <taxon>Rugosimonospora</taxon>
    </lineage>
</organism>
<evidence type="ECO:0000256" key="1">
    <source>
        <dbReference type="SAM" id="MobiDB-lite"/>
    </source>
</evidence>
<gene>
    <name evidence="2" type="ORF">GCM10023322_44190</name>
</gene>
<accession>A0ABP9S0X6</accession>
<dbReference type="EMBL" id="BAABJQ010000013">
    <property type="protein sequence ID" value="GAA5190034.1"/>
    <property type="molecule type" value="Genomic_DNA"/>
</dbReference>
<proteinExistence type="predicted"/>